<sequence length="968" mass="109802">MTMRFQNFPGREKFFITYREKDTLWRRVTILIGGPNPPKDSLEEKVSNMKFQSHRSAEIYMAIRGSLSDIGFYDTVTRLKLETVGDKLYIHVTEDINEIPSYPSTEAIHDIPCRRVNEEGIRIDSHLSTFLWNVRVDGELLVFKELRDPGSANEFLDEIKILGQLQFPRHVIELYGVVVNPSGDTIKGLLMPNCGRGSLADMIHDNDHSLPWARRGKWARQIVCGLSEIHEAGFTHGSLSLSHVLIDDVDEIKLIHPGVRGRYEEGWLAPEFLPPIRNNDFHRVSGQEGVEWDLYQLGMLLWVLATQDDQPEKQKRPLRFGESSDVPFWYRYMVEACLNDRPSLRIPSAQLLSMFPSVVENFGDIDSDNGVINTLTEVEVDSESDMDDDVFDTASIASIETSITSASAFEPVTKQATAAFIDLLYTTIDFGGMARSALERDCITADRLRNGIRRLLKLLSRDLSLQLQNPGHRDVCNFLMSFSRGISANVMDKSGMPQATQQSRPSNKPAETARKTQRRLEKVVEIWDDESDDSDESDAKEPIRPFDITGLLDLVASSQAFQVFIASILDLVNPTLESRLRVLSQTVVGKESSDELQQVISELLYSRPLDISISGNIPVSWLDLAKQFIENYTGQEWDWSPSCNARNTLSNRHSRLSWTCICGETRSADIPRKFANSIIKIRQRTLQATPSRPGQPNNNKPSASPPHPGSTASQSNSGTSQAEKTAAARSKMSYTPAAKLPPTQTTNPAVVSMPQDERYVLFMVPTDRLQLSEIEAQGLCNEELFKRMREEYYRTKGWFRRWFGLMRFSHCEFYKFEAWTKNQYCERGRGIPPGEDQQYFYLPKPMDREPPISVHEFHDRFYQRVKFETCLAGKGACCTDHDAVERIPQKKDLGSVAAEGRPQFYGIVAREKKSALTMVVYVLISSVPGTIFFFLWLFKWGHGNLQDASVLLMLSFSLLGLLYASQLF</sequence>
<dbReference type="GO" id="GO:0007165">
    <property type="term" value="P:signal transduction"/>
    <property type="evidence" value="ECO:0007669"/>
    <property type="project" value="TreeGrafter"/>
</dbReference>
<dbReference type="EMBL" id="MU838998">
    <property type="protein sequence ID" value="KAK1771922.1"/>
    <property type="molecule type" value="Genomic_DNA"/>
</dbReference>
<keyword evidence="2" id="KW-1133">Transmembrane helix</keyword>
<dbReference type="CDD" id="cd00180">
    <property type="entry name" value="PKc"/>
    <property type="match status" value="1"/>
</dbReference>
<feature type="domain" description="Protein kinase" evidence="3">
    <location>
        <begin position="78"/>
        <end position="358"/>
    </location>
</feature>
<reference evidence="4" key="1">
    <citation type="submission" date="2023-06" db="EMBL/GenBank/DDBJ databases">
        <title>Genome-scale phylogeny and comparative genomics of the fungal order Sordariales.</title>
        <authorList>
            <consortium name="Lawrence Berkeley National Laboratory"/>
            <person name="Hensen N."/>
            <person name="Bonometti L."/>
            <person name="Westerberg I."/>
            <person name="Brannstrom I.O."/>
            <person name="Guillou S."/>
            <person name="Cros-Aarteil S."/>
            <person name="Calhoun S."/>
            <person name="Haridas S."/>
            <person name="Kuo A."/>
            <person name="Mondo S."/>
            <person name="Pangilinan J."/>
            <person name="Riley R."/>
            <person name="Labutti K."/>
            <person name="Andreopoulos B."/>
            <person name="Lipzen A."/>
            <person name="Chen C."/>
            <person name="Yanf M."/>
            <person name="Daum C."/>
            <person name="Ng V."/>
            <person name="Clum A."/>
            <person name="Steindorff A."/>
            <person name="Ohm R."/>
            <person name="Martin F."/>
            <person name="Silar P."/>
            <person name="Natvig D."/>
            <person name="Lalanne C."/>
            <person name="Gautier V."/>
            <person name="Ament-Velasquez S.L."/>
            <person name="Kruys A."/>
            <person name="Hutchinson M.I."/>
            <person name="Powell A.J."/>
            <person name="Barry K."/>
            <person name="Miller A.N."/>
            <person name="Grigoriev I.V."/>
            <person name="Debuchy R."/>
            <person name="Gladieux P."/>
            <person name="Thoren M.H."/>
            <person name="Johannesson H."/>
        </authorList>
    </citation>
    <scope>NUCLEOTIDE SEQUENCE</scope>
    <source>
        <strain evidence="4">8032-3</strain>
    </source>
</reference>
<protein>
    <recommendedName>
        <fullName evidence="3">Protein kinase domain-containing protein</fullName>
    </recommendedName>
</protein>
<feature type="region of interest" description="Disordered" evidence="1">
    <location>
        <begin position="494"/>
        <end position="517"/>
    </location>
</feature>
<dbReference type="SUPFAM" id="SSF56112">
    <property type="entry name" value="Protein kinase-like (PK-like)"/>
    <property type="match status" value="1"/>
</dbReference>
<feature type="compositionally biased region" description="Polar residues" evidence="1">
    <location>
        <begin position="710"/>
        <end position="723"/>
    </location>
</feature>
<feature type="compositionally biased region" description="Polar residues" evidence="1">
    <location>
        <begin position="685"/>
        <end position="702"/>
    </location>
</feature>
<dbReference type="PANTHER" id="PTHR23257">
    <property type="entry name" value="SERINE-THREONINE PROTEIN KINASE"/>
    <property type="match status" value="1"/>
</dbReference>
<dbReference type="InterPro" id="IPR001245">
    <property type="entry name" value="Ser-Thr/Tyr_kinase_cat_dom"/>
</dbReference>
<feature type="compositionally biased region" description="Polar residues" evidence="1">
    <location>
        <begin position="497"/>
        <end position="506"/>
    </location>
</feature>
<dbReference type="Pfam" id="PF07714">
    <property type="entry name" value="PK_Tyr_Ser-Thr"/>
    <property type="match status" value="1"/>
</dbReference>
<feature type="transmembrane region" description="Helical" evidence="2">
    <location>
        <begin position="918"/>
        <end position="938"/>
    </location>
</feature>
<evidence type="ECO:0000313" key="4">
    <source>
        <dbReference type="EMBL" id="KAK1771922.1"/>
    </source>
</evidence>
<dbReference type="GO" id="GO:0005524">
    <property type="term" value="F:ATP binding"/>
    <property type="evidence" value="ECO:0007669"/>
    <property type="project" value="InterPro"/>
</dbReference>
<comment type="caution">
    <text evidence="4">The sequence shown here is derived from an EMBL/GenBank/DDBJ whole genome shotgun (WGS) entry which is preliminary data.</text>
</comment>
<dbReference type="Proteomes" id="UP001244011">
    <property type="component" value="Unassembled WGS sequence"/>
</dbReference>
<feature type="transmembrane region" description="Helical" evidence="2">
    <location>
        <begin position="950"/>
        <end position="967"/>
    </location>
</feature>
<evidence type="ECO:0000313" key="5">
    <source>
        <dbReference type="Proteomes" id="UP001244011"/>
    </source>
</evidence>
<proteinExistence type="predicted"/>
<dbReference type="InterPro" id="IPR000719">
    <property type="entry name" value="Prot_kinase_dom"/>
</dbReference>
<dbReference type="InterPro" id="IPR011009">
    <property type="entry name" value="Kinase-like_dom_sf"/>
</dbReference>
<organism evidence="4 5">
    <name type="scientific">Phialemonium atrogriseum</name>
    <dbReference type="NCBI Taxonomy" id="1093897"/>
    <lineage>
        <taxon>Eukaryota</taxon>
        <taxon>Fungi</taxon>
        <taxon>Dikarya</taxon>
        <taxon>Ascomycota</taxon>
        <taxon>Pezizomycotina</taxon>
        <taxon>Sordariomycetes</taxon>
        <taxon>Sordariomycetidae</taxon>
        <taxon>Cephalothecales</taxon>
        <taxon>Cephalothecaceae</taxon>
        <taxon>Phialemonium</taxon>
    </lineage>
</organism>
<dbReference type="GeneID" id="85309980"/>
<evidence type="ECO:0000259" key="3">
    <source>
        <dbReference type="PROSITE" id="PS50011"/>
    </source>
</evidence>
<dbReference type="PROSITE" id="PS50011">
    <property type="entry name" value="PROTEIN_KINASE_DOM"/>
    <property type="match status" value="1"/>
</dbReference>
<keyword evidence="2" id="KW-0472">Membrane</keyword>
<accession>A0AAJ0CAX1</accession>
<dbReference type="GO" id="GO:0005737">
    <property type="term" value="C:cytoplasm"/>
    <property type="evidence" value="ECO:0007669"/>
    <property type="project" value="TreeGrafter"/>
</dbReference>
<evidence type="ECO:0000256" key="2">
    <source>
        <dbReference type="SAM" id="Phobius"/>
    </source>
</evidence>
<dbReference type="AlphaFoldDB" id="A0AAJ0CAX1"/>
<dbReference type="InterPro" id="IPR050167">
    <property type="entry name" value="Ser_Thr_protein_kinase"/>
</dbReference>
<dbReference type="GO" id="GO:0004672">
    <property type="term" value="F:protein kinase activity"/>
    <property type="evidence" value="ECO:0007669"/>
    <property type="project" value="InterPro"/>
</dbReference>
<dbReference type="Gene3D" id="1.10.510.10">
    <property type="entry name" value="Transferase(Phosphotransferase) domain 1"/>
    <property type="match status" value="1"/>
</dbReference>
<dbReference type="RefSeq" id="XP_060288135.1">
    <property type="nucleotide sequence ID" value="XM_060426793.1"/>
</dbReference>
<keyword evidence="5" id="KW-1185">Reference proteome</keyword>
<evidence type="ECO:0000256" key="1">
    <source>
        <dbReference type="SAM" id="MobiDB-lite"/>
    </source>
</evidence>
<feature type="region of interest" description="Disordered" evidence="1">
    <location>
        <begin position="685"/>
        <end position="751"/>
    </location>
</feature>
<gene>
    <name evidence="4" type="ORF">QBC33DRAFT_525187</name>
</gene>
<keyword evidence="2" id="KW-0812">Transmembrane</keyword>
<name>A0AAJ0CAX1_9PEZI</name>